<keyword evidence="6" id="KW-1185">Reference proteome</keyword>
<dbReference type="InParanoid" id="Q7RE13"/>
<dbReference type="GO" id="GO:0008017">
    <property type="term" value="F:microtubule binding"/>
    <property type="evidence" value="ECO:0007669"/>
    <property type="project" value="InterPro"/>
</dbReference>
<gene>
    <name evidence="5" type="ORF">PY05256</name>
</gene>
<dbReference type="PROSITE" id="PS00411">
    <property type="entry name" value="KINESIN_MOTOR_1"/>
    <property type="match status" value="1"/>
</dbReference>
<evidence type="ECO:0000256" key="3">
    <source>
        <dbReference type="PROSITE-ProRule" id="PRU00283"/>
    </source>
</evidence>
<dbReference type="PRINTS" id="PR00380">
    <property type="entry name" value="KINESINHEAVY"/>
</dbReference>
<organism evidence="5 6">
    <name type="scientific">Plasmodium yoelii yoelii</name>
    <dbReference type="NCBI Taxonomy" id="73239"/>
    <lineage>
        <taxon>Eukaryota</taxon>
        <taxon>Sar</taxon>
        <taxon>Alveolata</taxon>
        <taxon>Apicomplexa</taxon>
        <taxon>Aconoidasida</taxon>
        <taxon>Haemosporida</taxon>
        <taxon>Plasmodiidae</taxon>
        <taxon>Plasmodium</taxon>
        <taxon>Plasmodium (Vinckeia)</taxon>
    </lineage>
</organism>
<dbReference type="EMBL" id="AABL01001658">
    <property type="protein sequence ID" value="EAA17256.1"/>
    <property type="molecule type" value="Genomic_DNA"/>
</dbReference>
<dbReference type="Proteomes" id="UP000008553">
    <property type="component" value="Unassembled WGS sequence"/>
</dbReference>
<feature type="domain" description="Kinesin motor" evidence="4">
    <location>
        <begin position="1"/>
        <end position="94"/>
    </location>
</feature>
<dbReference type="PROSITE" id="PS50067">
    <property type="entry name" value="KINESIN_MOTOR_2"/>
    <property type="match status" value="1"/>
</dbReference>
<keyword evidence="1" id="KW-0547">Nucleotide-binding</keyword>
<dbReference type="InterPro" id="IPR019821">
    <property type="entry name" value="Kinesin_motor_CS"/>
</dbReference>
<dbReference type="InterPro" id="IPR001752">
    <property type="entry name" value="Kinesin_motor_dom"/>
</dbReference>
<dbReference type="STRING" id="73239.Q7RE13"/>
<dbReference type="GO" id="GO:0016887">
    <property type="term" value="F:ATP hydrolysis activity"/>
    <property type="evidence" value="ECO:0007669"/>
    <property type="project" value="TreeGrafter"/>
</dbReference>
<evidence type="ECO:0000259" key="4">
    <source>
        <dbReference type="PROSITE" id="PS50067"/>
    </source>
</evidence>
<evidence type="ECO:0000256" key="1">
    <source>
        <dbReference type="ARBA" id="ARBA00022741"/>
    </source>
</evidence>
<comment type="caution">
    <text evidence="3">Lacks conserved residue(s) required for the propagation of feature annotation.</text>
</comment>
<dbReference type="InterPro" id="IPR027640">
    <property type="entry name" value="Kinesin-like_fam"/>
</dbReference>
<dbReference type="PANTHER" id="PTHR24115:SF1004">
    <property type="entry name" value="KINESIN-LIKE PROTEIN KIF15"/>
    <property type="match status" value="1"/>
</dbReference>
<evidence type="ECO:0000313" key="5">
    <source>
        <dbReference type="EMBL" id="EAA17256.1"/>
    </source>
</evidence>
<protein>
    <recommendedName>
        <fullName evidence="4">Kinesin motor domain-containing protein</fullName>
    </recommendedName>
</protein>
<dbReference type="GO" id="GO:0005871">
    <property type="term" value="C:kinesin complex"/>
    <property type="evidence" value="ECO:0007669"/>
    <property type="project" value="TreeGrafter"/>
</dbReference>
<proteinExistence type="inferred from homology"/>
<dbReference type="PaxDb" id="73239-Q7RE13"/>
<dbReference type="Pfam" id="PF00225">
    <property type="entry name" value="Kinesin"/>
    <property type="match status" value="1"/>
</dbReference>
<dbReference type="AlphaFoldDB" id="Q7RE13"/>
<sequence length="94" mass="11114">MQTYVENITLLPVKNIEDVKNIINLCFKYRKTYATKKNLVSSRSHCLLTVYQHKISKEREFFSQINFIDLAGSEKFNDIKLAFENIILNNRNQI</sequence>
<dbReference type="GO" id="GO:0005524">
    <property type="term" value="F:ATP binding"/>
    <property type="evidence" value="ECO:0007669"/>
    <property type="project" value="UniProtKB-KW"/>
</dbReference>
<comment type="caution">
    <text evidence="5">The sequence shown here is derived from an EMBL/GenBank/DDBJ whole genome shotgun (WGS) entry which is preliminary data.</text>
</comment>
<dbReference type="PANTHER" id="PTHR24115">
    <property type="entry name" value="KINESIN-RELATED"/>
    <property type="match status" value="1"/>
</dbReference>
<dbReference type="GO" id="GO:0003777">
    <property type="term" value="F:microtubule motor activity"/>
    <property type="evidence" value="ECO:0007669"/>
    <property type="project" value="InterPro"/>
</dbReference>
<accession>Q7RE13</accession>
<evidence type="ECO:0000313" key="6">
    <source>
        <dbReference type="Proteomes" id="UP000008553"/>
    </source>
</evidence>
<comment type="similarity">
    <text evidence="3">Belongs to the TRAFAC class myosin-kinesin ATPase superfamily. Kinesin family.</text>
</comment>
<reference evidence="5 6" key="1">
    <citation type="journal article" date="2002" name="Nature">
        <title>Genome sequence and comparative analysis of the model rodent malaria parasite Plasmodium yoelii yoelii.</title>
        <authorList>
            <person name="Carlton J.M."/>
            <person name="Angiuoli S.V."/>
            <person name="Suh B.B."/>
            <person name="Kooij T.W."/>
            <person name="Pertea M."/>
            <person name="Silva J.C."/>
            <person name="Ermolaeva M.D."/>
            <person name="Allen J.E."/>
            <person name="Selengut J.D."/>
            <person name="Koo H.L."/>
            <person name="Peterson J.D."/>
            <person name="Pop M."/>
            <person name="Kosack D.S."/>
            <person name="Shumway M.F."/>
            <person name="Bidwell S.L."/>
            <person name="Shallom S.J."/>
            <person name="van Aken S.E."/>
            <person name="Riedmuller S.B."/>
            <person name="Feldblyum T.V."/>
            <person name="Cho J.K."/>
            <person name="Quackenbush J."/>
            <person name="Sedegah M."/>
            <person name="Shoaibi A."/>
            <person name="Cummings L.M."/>
            <person name="Florens L."/>
            <person name="Yates J.R."/>
            <person name="Raine J.D."/>
            <person name="Sinden R.E."/>
            <person name="Harris M.A."/>
            <person name="Cunningham D.A."/>
            <person name="Preiser P.R."/>
            <person name="Bergman L.W."/>
            <person name="Vaidya A.B."/>
            <person name="van Lin L.H."/>
            <person name="Janse C.J."/>
            <person name="Waters A.P."/>
            <person name="Smith H.O."/>
            <person name="White O.R."/>
            <person name="Salzberg S.L."/>
            <person name="Venter J.C."/>
            <person name="Fraser C.M."/>
            <person name="Hoffman S.L."/>
            <person name="Gardner M.J."/>
            <person name="Carucci D.J."/>
        </authorList>
    </citation>
    <scope>NUCLEOTIDE SEQUENCE [LARGE SCALE GENOMIC DNA]</scope>
    <source>
        <strain evidence="5 6">17XNL</strain>
    </source>
</reference>
<dbReference type="GO" id="GO:0005874">
    <property type="term" value="C:microtubule"/>
    <property type="evidence" value="ECO:0007669"/>
    <property type="project" value="TreeGrafter"/>
</dbReference>
<dbReference type="Gene3D" id="3.40.850.10">
    <property type="entry name" value="Kinesin motor domain"/>
    <property type="match status" value="1"/>
</dbReference>
<dbReference type="InterPro" id="IPR027417">
    <property type="entry name" value="P-loop_NTPase"/>
</dbReference>
<keyword evidence="2" id="KW-0067">ATP-binding</keyword>
<dbReference type="SUPFAM" id="SSF52540">
    <property type="entry name" value="P-loop containing nucleoside triphosphate hydrolases"/>
    <property type="match status" value="1"/>
</dbReference>
<name>Q7RE13_PLAYO</name>
<dbReference type="GO" id="GO:0007018">
    <property type="term" value="P:microtubule-based movement"/>
    <property type="evidence" value="ECO:0007669"/>
    <property type="project" value="InterPro"/>
</dbReference>
<evidence type="ECO:0000256" key="2">
    <source>
        <dbReference type="ARBA" id="ARBA00022840"/>
    </source>
</evidence>
<dbReference type="InterPro" id="IPR036961">
    <property type="entry name" value="Kinesin_motor_dom_sf"/>
</dbReference>